<dbReference type="EMBL" id="JAAWVO010021715">
    <property type="protein sequence ID" value="MBN3315541.1"/>
    <property type="molecule type" value="Genomic_DNA"/>
</dbReference>
<evidence type="ECO:0000259" key="1">
    <source>
        <dbReference type="SMART" id="SM00597"/>
    </source>
</evidence>
<feature type="non-terminal residue" evidence="2">
    <location>
        <position position="121"/>
    </location>
</feature>
<feature type="domain" description="TTF-type" evidence="1">
    <location>
        <begin position="14"/>
        <end position="99"/>
    </location>
</feature>
<name>A0A8J7NQR2_ATRSP</name>
<protein>
    <submittedName>
        <fullName evidence="2">ZMYM5 protein</fullName>
    </submittedName>
</protein>
<dbReference type="InterPro" id="IPR006580">
    <property type="entry name" value="Znf_TTF"/>
</dbReference>
<proteinExistence type="predicted"/>
<dbReference type="AlphaFoldDB" id="A0A8J7NQR2"/>
<accession>A0A8J7NQR2</accession>
<reference evidence="2" key="1">
    <citation type="journal article" date="2021" name="Cell">
        <title>Tracing the genetic footprints of vertebrate landing in non-teleost ray-finned fishes.</title>
        <authorList>
            <person name="Bi X."/>
            <person name="Wang K."/>
            <person name="Yang L."/>
            <person name="Pan H."/>
            <person name="Jiang H."/>
            <person name="Wei Q."/>
            <person name="Fang M."/>
            <person name="Yu H."/>
            <person name="Zhu C."/>
            <person name="Cai Y."/>
            <person name="He Y."/>
            <person name="Gan X."/>
            <person name="Zeng H."/>
            <person name="Yu D."/>
            <person name="Zhu Y."/>
            <person name="Jiang H."/>
            <person name="Qiu Q."/>
            <person name="Yang H."/>
            <person name="Zhang Y.E."/>
            <person name="Wang W."/>
            <person name="Zhu M."/>
            <person name="He S."/>
            <person name="Zhang G."/>
        </authorList>
    </citation>
    <scope>NUCLEOTIDE SEQUENCE</scope>
    <source>
        <strain evidence="2">Allg_001</strain>
    </source>
</reference>
<feature type="non-terminal residue" evidence="2">
    <location>
        <position position="1"/>
    </location>
</feature>
<dbReference type="SMART" id="SM00597">
    <property type="entry name" value="ZnF_TTF"/>
    <property type="match status" value="1"/>
</dbReference>
<keyword evidence="3" id="KW-1185">Reference proteome</keyword>
<organism evidence="2 3">
    <name type="scientific">Atractosteus spatula</name>
    <name type="common">Alligator gar</name>
    <name type="synonym">Lepisosteus spatula</name>
    <dbReference type="NCBI Taxonomy" id="7917"/>
    <lineage>
        <taxon>Eukaryota</taxon>
        <taxon>Metazoa</taxon>
        <taxon>Chordata</taxon>
        <taxon>Craniata</taxon>
        <taxon>Vertebrata</taxon>
        <taxon>Euteleostomi</taxon>
        <taxon>Actinopterygii</taxon>
        <taxon>Neopterygii</taxon>
        <taxon>Holostei</taxon>
        <taxon>Semionotiformes</taxon>
        <taxon>Lepisosteidae</taxon>
        <taxon>Atractosteus</taxon>
    </lineage>
</organism>
<comment type="caution">
    <text evidence="2">The sequence shown here is derived from an EMBL/GenBank/DDBJ whole genome shotgun (WGS) entry which is preliminary data.</text>
</comment>
<evidence type="ECO:0000313" key="2">
    <source>
        <dbReference type="EMBL" id="MBN3315541.1"/>
    </source>
</evidence>
<evidence type="ECO:0000313" key="3">
    <source>
        <dbReference type="Proteomes" id="UP000736164"/>
    </source>
</evidence>
<sequence>FPRDSGHRKLSACHYSRTLANGETLERPWLIYWISKDVTFCFCCHLFGESERKSDLAKDGVKDWKTMSSVLSAHKRSNEHIECFNFTELTDTTGAGTTDVLIMKRGELGIDIMDMSVWLKI</sequence>
<gene>
    <name evidence="2" type="primary">Zmym5</name>
    <name evidence="2" type="ORF">GTO95_0004069</name>
</gene>
<dbReference type="Proteomes" id="UP000736164">
    <property type="component" value="Unassembled WGS sequence"/>
</dbReference>